<feature type="transmembrane region" description="Helical" evidence="5">
    <location>
        <begin position="76"/>
        <end position="94"/>
    </location>
</feature>
<dbReference type="InterPro" id="IPR006214">
    <property type="entry name" value="Bax_inhibitor_1-related"/>
</dbReference>
<dbReference type="OrthoDB" id="1277691at2759"/>
<evidence type="ECO:0000313" key="7">
    <source>
        <dbReference type="Proteomes" id="UP000326924"/>
    </source>
</evidence>
<gene>
    <name evidence="6" type="ORF">FN846DRAFT_902876</name>
</gene>
<protein>
    <submittedName>
        <fullName evidence="6">Inhibitor of apoptosis-promoting Bax1-domain-containing protein</fullName>
    </submittedName>
</protein>
<dbReference type="Proteomes" id="UP000326924">
    <property type="component" value="Unassembled WGS sequence"/>
</dbReference>
<evidence type="ECO:0000256" key="2">
    <source>
        <dbReference type="ARBA" id="ARBA00022692"/>
    </source>
</evidence>
<accession>A0A5J5F8X7</accession>
<evidence type="ECO:0000256" key="5">
    <source>
        <dbReference type="SAM" id="Phobius"/>
    </source>
</evidence>
<reference evidence="6 7" key="1">
    <citation type="submission" date="2019-09" db="EMBL/GenBank/DDBJ databases">
        <title>Draft genome of the ectomycorrhizal ascomycete Sphaerosporella brunnea.</title>
        <authorList>
            <consortium name="DOE Joint Genome Institute"/>
            <person name="Benucci G.M."/>
            <person name="Marozzi G."/>
            <person name="Antonielli L."/>
            <person name="Sanchez S."/>
            <person name="Marco P."/>
            <person name="Wang X."/>
            <person name="Falini L.B."/>
            <person name="Barry K."/>
            <person name="Haridas S."/>
            <person name="Lipzen A."/>
            <person name="Labutti K."/>
            <person name="Grigoriev I.V."/>
            <person name="Murat C."/>
            <person name="Martin F."/>
            <person name="Albertini E."/>
            <person name="Donnini D."/>
            <person name="Bonito G."/>
        </authorList>
    </citation>
    <scope>NUCLEOTIDE SEQUENCE [LARGE SCALE GENOMIC DNA]</scope>
    <source>
        <strain evidence="6 7">Sb_GMNB300</strain>
    </source>
</reference>
<sequence>MQFLLSPLRRPAIFAPLKTTRTFSTSTFARSPVPRSLARPNPGPTTKHVAFASRRFFTTDPAITSRPSKAEAYRKLLYGAGIFGGTLLATNILFNRETRDGIPPFERQYLKETFTYTALSVGMIGVAAKTLHNIGWSYRLMAANPWMVLGVGLVGGIGTMMGTLYTDPDNYIQKHAFWAAFNMSEALVLAPLFFYHPAILARAGLYTVGIMGSISYVAATAKEDKYIWLGGPLLAGCAVVALSSIAPLVLPVGSRALAGAEALSLYGGLALFGGFTLYDVQKVLHHARQVELGQRKKDCVNESISLTLDFINVSLALCLFPIFLFWGAWEKDEDGKWHRKGGGGFGGFGGLGGGGG</sequence>
<dbReference type="GO" id="GO:0005743">
    <property type="term" value="C:mitochondrial inner membrane"/>
    <property type="evidence" value="ECO:0007669"/>
    <property type="project" value="TreeGrafter"/>
</dbReference>
<dbReference type="PANTHER" id="PTHR23291:SF112">
    <property type="entry name" value="GROWTH HORMONE-INDUCIBLE TRANSMEMBRANE PROTEIN"/>
    <property type="match status" value="1"/>
</dbReference>
<feature type="transmembrane region" description="Helical" evidence="5">
    <location>
        <begin position="227"/>
        <end position="250"/>
    </location>
</feature>
<feature type="transmembrane region" description="Helical" evidence="5">
    <location>
        <begin position="146"/>
        <end position="165"/>
    </location>
</feature>
<name>A0A5J5F8X7_9PEZI</name>
<dbReference type="PANTHER" id="PTHR23291">
    <property type="entry name" value="BAX INHIBITOR-RELATED"/>
    <property type="match status" value="1"/>
</dbReference>
<dbReference type="InParanoid" id="A0A5J5F8X7"/>
<dbReference type="AlphaFoldDB" id="A0A5J5F8X7"/>
<comment type="caution">
    <text evidence="6">The sequence shown here is derived from an EMBL/GenBank/DDBJ whole genome shotgun (WGS) entry which is preliminary data.</text>
</comment>
<dbReference type="EMBL" id="VXIS01000015">
    <property type="protein sequence ID" value="KAA8913395.1"/>
    <property type="molecule type" value="Genomic_DNA"/>
</dbReference>
<proteinExistence type="predicted"/>
<feature type="transmembrane region" description="Helical" evidence="5">
    <location>
        <begin position="114"/>
        <end position="134"/>
    </location>
</feature>
<evidence type="ECO:0000313" key="6">
    <source>
        <dbReference type="EMBL" id="KAA8913395.1"/>
    </source>
</evidence>
<feature type="transmembrane region" description="Helical" evidence="5">
    <location>
        <begin position="203"/>
        <end position="221"/>
    </location>
</feature>
<evidence type="ECO:0000256" key="4">
    <source>
        <dbReference type="ARBA" id="ARBA00023136"/>
    </source>
</evidence>
<comment type="subcellular location">
    <subcellularLocation>
        <location evidence="1">Membrane</location>
        <topology evidence="1">Multi-pass membrane protein</topology>
    </subcellularLocation>
</comment>
<evidence type="ECO:0000256" key="3">
    <source>
        <dbReference type="ARBA" id="ARBA00022989"/>
    </source>
</evidence>
<feature type="transmembrane region" description="Helical" evidence="5">
    <location>
        <begin position="257"/>
        <end position="278"/>
    </location>
</feature>
<keyword evidence="4 5" id="KW-0472">Membrane</keyword>
<keyword evidence="3 5" id="KW-1133">Transmembrane helix</keyword>
<organism evidence="6 7">
    <name type="scientific">Sphaerosporella brunnea</name>
    <dbReference type="NCBI Taxonomy" id="1250544"/>
    <lineage>
        <taxon>Eukaryota</taxon>
        <taxon>Fungi</taxon>
        <taxon>Dikarya</taxon>
        <taxon>Ascomycota</taxon>
        <taxon>Pezizomycotina</taxon>
        <taxon>Pezizomycetes</taxon>
        <taxon>Pezizales</taxon>
        <taxon>Pyronemataceae</taxon>
        <taxon>Sphaerosporella</taxon>
    </lineage>
</organism>
<dbReference type="Pfam" id="PF01027">
    <property type="entry name" value="Bax1-I"/>
    <property type="match status" value="1"/>
</dbReference>
<evidence type="ECO:0000256" key="1">
    <source>
        <dbReference type="ARBA" id="ARBA00004141"/>
    </source>
</evidence>
<feature type="transmembrane region" description="Helical" evidence="5">
    <location>
        <begin position="310"/>
        <end position="329"/>
    </location>
</feature>
<keyword evidence="7" id="KW-1185">Reference proteome</keyword>
<keyword evidence="2 5" id="KW-0812">Transmembrane</keyword>